<proteinExistence type="predicted"/>
<sequence length="171" mass="19175">MDGSALEAVIQTGNCESESHQADQMRWCQVGTGRIFRANLHIPPHETVKDRTDIELLFDKLPERIDLEIDHETQSLYWTDRGEITYGNTINVASVGACKKPSSAIILQEKPLGYQILAHGLHEPIGLKLDMTNRHIYAADLGGAIYRFNLDGSEKKKLYEHPSAFPGITLF</sequence>
<dbReference type="SUPFAM" id="SSF63825">
    <property type="entry name" value="YWTD domain"/>
    <property type="match status" value="1"/>
</dbReference>
<protein>
    <recommendedName>
        <fullName evidence="3">SMP-30/Gluconolactonase/LRE-like region domain-containing protein</fullName>
    </recommendedName>
</protein>
<gene>
    <name evidence="1" type="ORF">PENARI_c055G07753</name>
</gene>
<keyword evidence="2" id="KW-1185">Reference proteome</keyword>
<comment type="caution">
    <text evidence="1">The sequence shown here is derived from an EMBL/GenBank/DDBJ whole genome shotgun (WGS) entry which is preliminary data.</text>
</comment>
<dbReference type="AlphaFoldDB" id="A0A1F5L1U8"/>
<dbReference type="Proteomes" id="UP000177622">
    <property type="component" value="Unassembled WGS sequence"/>
</dbReference>
<reference evidence="1 2" key="1">
    <citation type="journal article" date="2016" name="Sci. Rep.">
        <title>Penicillium arizonense, a new, genome sequenced fungal species, reveals a high chemical diversity in secreted metabolites.</title>
        <authorList>
            <person name="Grijseels S."/>
            <person name="Nielsen J.C."/>
            <person name="Randelovic M."/>
            <person name="Nielsen J."/>
            <person name="Nielsen K.F."/>
            <person name="Workman M."/>
            <person name="Frisvad J.C."/>
        </authorList>
    </citation>
    <scope>NUCLEOTIDE SEQUENCE [LARGE SCALE GENOMIC DNA]</scope>
    <source>
        <strain evidence="1 2">CBS 141311</strain>
    </source>
</reference>
<evidence type="ECO:0000313" key="1">
    <source>
        <dbReference type="EMBL" id="OGE47203.1"/>
    </source>
</evidence>
<evidence type="ECO:0000313" key="2">
    <source>
        <dbReference type="Proteomes" id="UP000177622"/>
    </source>
</evidence>
<organism evidence="1 2">
    <name type="scientific">Penicillium arizonense</name>
    <dbReference type="NCBI Taxonomy" id="1835702"/>
    <lineage>
        <taxon>Eukaryota</taxon>
        <taxon>Fungi</taxon>
        <taxon>Dikarya</taxon>
        <taxon>Ascomycota</taxon>
        <taxon>Pezizomycotina</taxon>
        <taxon>Eurotiomycetes</taxon>
        <taxon>Eurotiomycetidae</taxon>
        <taxon>Eurotiales</taxon>
        <taxon>Aspergillaceae</taxon>
        <taxon>Penicillium</taxon>
    </lineage>
</organism>
<dbReference type="OrthoDB" id="5958943at2759"/>
<dbReference type="GeneID" id="34582210"/>
<name>A0A1F5L1U8_PENAI</name>
<evidence type="ECO:0008006" key="3">
    <source>
        <dbReference type="Google" id="ProtNLM"/>
    </source>
</evidence>
<dbReference type="EMBL" id="LXJU01000055">
    <property type="protein sequence ID" value="OGE47203.1"/>
    <property type="molecule type" value="Genomic_DNA"/>
</dbReference>
<dbReference type="RefSeq" id="XP_022482664.1">
    <property type="nucleotide sequence ID" value="XM_022637476.1"/>
</dbReference>
<dbReference type="STRING" id="1835702.A0A1F5L1U8"/>
<accession>A0A1F5L1U8</accession>
<dbReference type="InterPro" id="IPR011042">
    <property type="entry name" value="6-blade_b-propeller_TolB-like"/>
</dbReference>
<dbReference type="Gene3D" id="2.120.10.30">
    <property type="entry name" value="TolB, C-terminal domain"/>
    <property type="match status" value="1"/>
</dbReference>